<evidence type="ECO:0000256" key="1">
    <source>
        <dbReference type="ARBA" id="ARBA00004651"/>
    </source>
</evidence>
<keyword evidence="10" id="KW-0406">Ion transport</keyword>
<keyword evidence="3 10" id="KW-0812">Transmembrane</keyword>
<evidence type="ECO:0000256" key="3">
    <source>
        <dbReference type="ARBA" id="ARBA00022692"/>
    </source>
</evidence>
<keyword evidence="5 10" id="KW-0472">Membrane</keyword>
<dbReference type="OrthoDB" id="5148600at2"/>
<keyword evidence="10" id="KW-0915">Sodium</keyword>
<feature type="binding site" evidence="10">
    <location>
        <position position="73"/>
    </location>
    <ligand>
        <name>Na(+)</name>
        <dbReference type="ChEBI" id="CHEBI:29101"/>
        <note>structural</note>
    </ligand>
</feature>
<dbReference type="AlphaFoldDB" id="A0A0A0BYM1"/>
<dbReference type="EMBL" id="AXCZ01000069">
    <property type="protein sequence ID" value="KGM13070.1"/>
    <property type="molecule type" value="Genomic_DNA"/>
</dbReference>
<keyword evidence="12" id="KW-1185">Reference proteome</keyword>
<feature type="transmembrane region" description="Helical" evidence="10">
    <location>
        <begin position="103"/>
        <end position="123"/>
    </location>
</feature>
<dbReference type="Proteomes" id="UP000054314">
    <property type="component" value="Unassembled WGS sequence"/>
</dbReference>
<evidence type="ECO:0000256" key="10">
    <source>
        <dbReference type="HAMAP-Rule" id="MF_00454"/>
    </source>
</evidence>
<evidence type="ECO:0000256" key="2">
    <source>
        <dbReference type="ARBA" id="ARBA00022475"/>
    </source>
</evidence>
<keyword evidence="4 10" id="KW-1133">Transmembrane helix</keyword>
<reference evidence="11 12" key="1">
    <citation type="submission" date="2013-08" db="EMBL/GenBank/DDBJ databases">
        <title>Genome sequencing of Cellulomonas bogoriensis 69B4.</title>
        <authorList>
            <person name="Chen F."/>
            <person name="Li Y."/>
            <person name="Wang G."/>
        </authorList>
    </citation>
    <scope>NUCLEOTIDE SEQUENCE [LARGE SCALE GENOMIC DNA]</scope>
    <source>
        <strain evidence="11 12">69B4</strain>
    </source>
</reference>
<dbReference type="GO" id="GO:0140114">
    <property type="term" value="P:cellular detoxification of fluoride"/>
    <property type="evidence" value="ECO:0007669"/>
    <property type="project" value="UniProtKB-UniRule"/>
</dbReference>
<evidence type="ECO:0000256" key="4">
    <source>
        <dbReference type="ARBA" id="ARBA00022989"/>
    </source>
</evidence>
<dbReference type="Pfam" id="PF02537">
    <property type="entry name" value="CRCB"/>
    <property type="match status" value="1"/>
</dbReference>
<accession>A0A0A0BYM1</accession>
<dbReference type="RefSeq" id="WP_035060037.1">
    <property type="nucleotide sequence ID" value="NZ_AXCZ01000069.1"/>
</dbReference>
<feature type="transmembrane region" description="Helical" evidence="10">
    <location>
        <begin position="63"/>
        <end position="83"/>
    </location>
</feature>
<dbReference type="HAMAP" id="MF_00454">
    <property type="entry name" value="FluC"/>
    <property type="match status" value="1"/>
</dbReference>
<comment type="similarity">
    <text evidence="7 10">Belongs to the fluoride channel Fluc/FEX (TC 1.A.43) family.</text>
</comment>
<comment type="activity regulation">
    <text evidence="10">Na(+) is not transported, but it plays an essential structural role and its presence is essential for fluoride channel function.</text>
</comment>
<dbReference type="GO" id="GO:0062054">
    <property type="term" value="F:fluoride channel activity"/>
    <property type="evidence" value="ECO:0007669"/>
    <property type="project" value="UniProtKB-UniRule"/>
</dbReference>
<feature type="transmembrane region" description="Helical" evidence="10">
    <location>
        <begin position="38"/>
        <end position="56"/>
    </location>
</feature>
<dbReference type="NCBIfam" id="TIGR00494">
    <property type="entry name" value="crcB"/>
    <property type="match status" value="1"/>
</dbReference>
<evidence type="ECO:0000313" key="12">
    <source>
        <dbReference type="Proteomes" id="UP000054314"/>
    </source>
</evidence>
<evidence type="ECO:0000256" key="6">
    <source>
        <dbReference type="ARBA" id="ARBA00023303"/>
    </source>
</evidence>
<evidence type="ECO:0000313" key="11">
    <source>
        <dbReference type="EMBL" id="KGM13070.1"/>
    </source>
</evidence>
<dbReference type="PANTHER" id="PTHR28259">
    <property type="entry name" value="FLUORIDE EXPORT PROTEIN 1-RELATED"/>
    <property type="match status" value="1"/>
</dbReference>
<dbReference type="PANTHER" id="PTHR28259:SF1">
    <property type="entry name" value="FLUORIDE EXPORT PROTEIN 1-RELATED"/>
    <property type="match status" value="1"/>
</dbReference>
<evidence type="ECO:0000256" key="5">
    <source>
        <dbReference type="ARBA" id="ARBA00023136"/>
    </source>
</evidence>
<keyword evidence="10" id="KW-0813">Transport</keyword>
<gene>
    <name evidence="10" type="primary">fluC</name>
    <name evidence="10" type="synonym">crcB</name>
    <name evidence="11" type="ORF">N869_12395</name>
</gene>
<comment type="subcellular location">
    <subcellularLocation>
        <location evidence="1 10">Cell membrane</location>
        <topology evidence="1 10">Multi-pass membrane protein</topology>
    </subcellularLocation>
</comment>
<comment type="function">
    <text evidence="9 10">Fluoride-specific ion channel. Important for reducing fluoride concentration in the cell, thus reducing its toxicity.</text>
</comment>
<keyword evidence="2 10" id="KW-1003">Cell membrane</keyword>
<dbReference type="GO" id="GO:0005886">
    <property type="term" value="C:plasma membrane"/>
    <property type="evidence" value="ECO:0007669"/>
    <property type="project" value="UniProtKB-SubCell"/>
</dbReference>
<evidence type="ECO:0000256" key="7">
    <source>
        <dbReference type="ARBA" id="ARBA00035120"/>
    </source>
</evidence>
<comment type="caution">
    <text evidence="11">The sequence shown here is derived from an EMBL/GenBank/DDBJ whole genome shotgun (WGS) entry which is preliminary data.</text>
</comment>
<dbReference type="GO" id="GO:0046872">
    <property type="term" value="F:metal ion binding"/>
    <property type="evidence" value="ECO:0007669"/>
    <property type="project" value="UniProtKB-KW"/>
</dbReference>
<organism evidence="11 12">
    <name type="scientific">Cellulomonas bogoriensis 69B4 = DSM 16987</name>
    <dbReference type="NCBI Taxonomy" id="1386082"/>
    <lineage>
        <taxon>Bacteria</taxon>
        <taxon>Bacillati</taxon>
        <taxon>Actinomycetota</taxon>
        <taxon>Actinomycetes</taxon>
        <taxon>Micrococcales</taxon>
        <taxon>Cellulomonadaceae</taxon>
        <taxon>Cellulomonas</taxon>
    </lineage>
</organism>
<evidence type="ECO:0000256" key="9">
    <source>
        <dbReference type="ARBA" id="ARBA00049940"/>
    </source>
</evidence>
<keyword evidence="10" id="KW-0479">Metal-binding</keyword>
<sequence>MIVLLVALAGGAGAATRFVLDGLVRARWQHRLPLATIAINVSGSLLIGLLTGGLLYQGLHPEVYVVLALGFCGGYTTFSTSMVETVRLVQSGEHAGAVTNVAVSLLASLAAAAVGVALMRALAGWS</sequence>
<name>A0A0A0BYM1_9CELL</name>
<feature type="binding site" evidence="10">
    <location>
        <position position="76"/>
    </location>
    <ligand>
        <name>Na(+)</name>
        <dbReference type="ChEBI" id="CHEBI:29101"/>
        <note>structural</note>
    </ligand>
</feature>
<protein>
    <recommendedName>
        <fullName evidence="10">Fluoride-specific ion channel FluC</fullName>
    </recommendedName>
</protein>
<comment type="catalytic activity">
    <reaction evidence="8">
        <text>fluoride(in) = fluoride(out)</text>
        <dbReference type="Rhea" id="RHEA:76159"/>
        <dbReference type="ChEBI" id="CHEBI:17051"/>
    </reaction>
    <physiologicalReaction direction="left-to-right" evidence="8">
        <dbReference type="Rhea" id="RHEA:76160"/>
    </physiologicalReaction>
</comment>
<keyword evidence="6 10" id="KW-0407">Ion channel</keyword>
<proteinExistence type="inferred from homology"/>
<evidence type="ECO:0000256" key="8">
    <source>
        <dbReference type="ARBA" id="ARBA00035585"/>
    </source>
</evidence>
<dbReference type="InterPro" id="IPR003691">
    <property type="entry name" value="FluC"/>
</dbReference>